<keyword evidence="12" id="KW-0460">Magnesium</keyword>
<feature type="transmembrane region" description="Helical" evidence="19">
    <location>
        <begin position="42"/>
        <end position="61"/>
    </location>
</feature>
<dbReference type="UniPathway" id="UPA00378"/>
<keyword evidence="7" id="KW-0328">Glycosyltransferase</keyword>
<dbReference type="Pfam" id="PF00953">
    <property type="entry name" value="Glycos_transf_4"/>
    <property type="match status" value="1"/>
</dbReference>
<name>A0A1U7LIB3_NEOID</name>
<evidence type="ECO:0000256" key="19">
    <source>
        <dbReference type="SAM" id="Phobius"/>
    </source>
</evidence>
<dbReference type="EC" id="2.7.8.15" evidence="5"/>
<dbReference type="PANTHER" id="PTHR10571:SF0">
    <property type="entry name" value="UDP-N-ACETYLGLUCOSAMINE--DOLICHYL-PHOSPHATE N-ACETYLGLUCOSAMINEPHOSPHOTRANSFERASE"/>
    <property type="match status" value="1"/>
</dbReference>
<evidence type="ECO:0000256" key="13">
    <source>
        <dbReference type="ARBA" id="ARBA00022989"/>
    </source>
</evidence>
<dbReference type="EMBL" id="LXFE01003412">
    <property type="protein sequence ID" value="OLL22384.1"/>
    <property type="molecule type" value="Genomic_DNA"/>
</dbReference>
<comment type="caution">
    <text evidence="20">The sequence shown here is derived from an EMBL/GenBank/DDBJ whole genome shotgun (WGS) entry which is preliminary data.</text>
</comment>
<evidence type="ECO:0000313" key="21">
    <source>
        <dbReference type="Proteomes" id="UP000186594"/>
    </source>
</evidence>
<dbReference type="PANTHER" id="PTHR10571">
    <property type="entry name" value="UDP-N-ACETYLGLUCOSAMINE--DOLICHYL-PHOSPHATE N-ACETYLGLUCOSAMINEPHOSPHOTRANSFERASE"/>
    <property type="match status" value="1"/>
</dbReference>
<reference evidence="20 21" key="1">
    <citation type="submission" date="2016-04" db="EMBL/GenBank/DDBJ databases">
        <title>Evolutionary innovation and constraint leading to complex multicellularity in the Ascomycota.</title>
        <authorList>
            <person name="Cisse O."/>
            <person name="Nguyen A."/>
            <person name="Hewitt D.A."/>
            <person name="Jedd G."/>
            <person name="Stajich J.E."/>
        </authorList>
    </citation>
    <scope>NUCLEOTIDE SEQUENCE [LARGE SCALE GENOMIC DNA]</scope>
    <source>
        <strain evidence="20 21">DAH-3</strain>
    </source>
</reference>
<dbReference type="Proteomes" id="UP000186594">
    <property type="component" value="Unassembled WGS sequence"/>
</dbReference>
<evidence type="ECO:0000256" key="16">
    <source>
        <dbReference type="ARBA" id="ARBA00033238"/>
    </source>
</evidence>
<dbReference type="InterPro" id="IPR033895">
    <property type="entry name" value="GPT"/>
</dbReference>
<accession>A0A1U7LIB3</accession>
<evidence type="ECO:0000256" key="4">
    <source>
        <dbReference type="ARBA" id="ARBA00009317"/>
    </source>
</evidence>
<dbReference type="GO" id="GO:0046872">
    <property type="term" value="F:metal ion binding"/>
    <property type="evidence" value="ECO:0007669"/>
    <property type="project" value="UniProtKB-KW"/>
</dbReference>
<evidence type="ECO:0000256" key="3">
    <source>
        <dbReference type="ARBA" id="ARBA00004922"/>
    </source>
</evidence>
<dbReference type="GO" id="GO:0005789">
    <property type="term" value="C:endoplasmic reticulum membrane"/>
    <property type="evidence" value="ECO:0007669"/>
    <property type="project" value="UniProtKB-SubCell"/>
</dbReference>
<dbReference type="AlphaFoldDB" id="A0A1U7LIB3"/>
<comment type="cofactor">
    <cofactor evidence="1">
        <name>Mg(2+)</name>
        <dbReference type="ChEBI" id="CHEBI:18420"/>
    </cofactor>
</comment>
<comment type="similarity">
    <text evidence="4">Belongs to the glycosyltransferase 4 family.</text>
</comment>
<comment type="function">
    <text evidence="17">UDP-N-acetylglucosamine--dolichyl-phosphate N-acetylglucosaminephosphotransferase that operates in the biosynthetic pathway of dolichol-linked oligosaccharides, the glycan precursors employed in protein asparagine (N)-glycosylation. The assembly of dolichol-linked oligosaccharides begins on the cytosolic side of the endoplasmic reticulum membrane and finishes in its lumen. The sequential addition of sugars to dolichol pyrophosphate produces dolichol-linked oligosaccharides containing fourteen sugars, including two GlcNAcs, nine mannoses and three glucoses. Once assembled, the oligosaccharide is transferred from the lipid to nascent proteins by oligosaccharyltransferases. Catalyzes the initial step of dolichol-linked oligosaccharide biosynthesis, transfering GlcNAc-1-P from cytosolic UDP-GlcNAc onto the carrier lipid dolichyl phosphate (P-dolichol), yielding GlcNAc-P-P-dolichol embedded in the cytoplasmic leaflet of the endoplasmic reticulum membrane.</text>
</comment>
<evidence type="ECO:0000256" key="8">
    <source>
        <dbReference type="ARBA" id="ARBA00022679"/>
    </source>
</evidence>
<evidence type="ECO:0000256" key="12">
    <source>
        <dbReference type="ARBA" id="ARBA00022842"/>
    </source>
</evidence>
<keyword evidence="13 19" id="KW-1133">Transmembrane helix</keyword>
<feature type="transmembrane region" description="Helical" evidence="19">
    <location>
        <begin position="73"/>
        <end position="89"/>
    </location>
</feature>
<comment type="pathway">
    <text evidence="3">Protein modification; protein glycosylation.</text>
</comment>
<evidence type="ECO:0000256" key="5">
    <source>
        <dbReference type="ARBA" id="ARBA00013225"/>
    </source>
</evidence>
<gene>
    <name evidence="20" type="ORF">NEOLI_001583</name>
</gene>
<dbReference type="GO" id="GO:0016757">
    <property type="term" value="F:glycosyltransferase activity"/>
    <property type="evidence" value="ECO:0007669"/>
    <property type="project" value="UniProtKB-KW"/>
</dbReference>
<evidence type="ECO:0000256" key="1">
    <source>
        <dbReference type="ARBA" id="ARBA00001946"/>
    </source>
</evidence>
<dbReference type="GO" id="GO:0006488">
    <property type="term" value="P:dolichol-linked oligosaccharide biosynthetic process"/>
    <property type="evidence" value="ECO:0007669"/>
    <property type="project" value="InterPro"/>
</dbReference>
<evidence type="ECO:0000256" key="9">
    <source>
        <dbReference type="ARBA" id="ARBA00022692"/>
    </source>
</evidence>
<evidence type="ECO:0000256" key="14">
    <source>
        <dbReference type="ARBA" id="ARBA00023136"/>
    </source>
</evidence>
<organism evidence="20 21">
    <name type="scientific">Neolecta irregularis (strain DAH-3)</name>
    <dbReference type="NCBI Taxonomy" id="1198029"/>
    <lineage>
        <taxon>Eukaryota</taxon>
        <taxon>Fungi</taxon>
        <taxon>Dikarya</taxon>
        <taxon>Ascomycota</taxon>
        <taxon>Taphrinomycotina</taxon>
        <taxon>Neolectales</taxon>
        <taxon>Neolectaceae</taxon>
        <taxon>Neolecta</taxon>
    </lineage>
</organism>
<evidence type="ECO:0000256" key="17">
    <source>
        <dbReference type="ARBA" id="ARBA00044717"/>
    </source>
</evidence>
<keyword evidence="9 19" id="KW-0812">Transmembrane</keyword>
<evidence type="ECO:0000256" key="10">
    <source>
        <dbReference type="ARBA" id="ARBA00022723"/>
    </source>
</evidence>
<keyword evidence="11" id="KW-0256">Endoplasmic reticulum</keyword>
<dbReference type="OrthoDB" id="10262326at2759"/>
<dbReference type="GO" id="GO:0003975">
    <property type="term" value="F:UDP-N-acetylglucosamine-dolichyl-phosphate N-acetylglucosaminephosphotransferase activity"/>
    <property type="evidence" value="ECO:0007669"/>
    <property type="project" value="UniProtKB-EC"/>
</dbReference>
<evidence type="ECO:0000256" key="15">
    <source>
        <dbReference type="ARBA" id="ARBA00029567"/>
    </source>
</evidence>
<protein>
    <recommendedName>
        <fullName evidence="6">UDP-N-acetylglucosamine--dolichyl-phosphate N-acetylglucosaminephosphotransferase</fullName>
        <ecNumber evidence="5">2.7.8.15</ecNumber>
    </recommendedName>
    <alternativeName>
        <fullName evidence="15">GlcNAc-1-P transferase</fullName>
    </alternativeName>
    <alternativeName>
        <fullName evidence="16">N-acetylglucosamine-1-phosphate transferase</fullName>
    </alternativeName>
</protein>
<proteinExistence type="inferred from homology"/>
<dbReference type="InterPro" id="IPR000715">
    <property type="entry name" value="Glycosyl_transferase_4"/>
</dbReference>
<feature type="transmembrane region" description="Helical" evidence="19">
    <location>
        <begin position="101"/>
        <end position="118"/>
    </location>
</feature>
<keyword evidence="10" id="KW-0479">Metal-binding</keyword>
<keyword evidence="21" id="KW-1185">Reference proteome</keyword>
<keyword evidence="14 19" id="KW-0472">Membrane</keyword>
<comment type="catalytic activity">
    <reaction evidence="18">
        <text>a di-trans,poly-cis-dolichyl phosphate + UDP-N-acetyl-alpha-D-glucosamine = an N-acetyl-alpha-D-glucosaminyl-diphospho-di-trans,poly-cis-dolichol + UMP</text>
        <dbReference type="Rhea" id="RHEA:13289"/>
        <dbReference type="Rhea" id="RHEA-COMP:19498"/>
        <dbReference type="Rhea" id="RHEA-COMP:19507"/>
        <dbReference type="ChEBI" id="CHEBI:57683"/>
        <dbReference type="ChEBI" id="CHEBI:57705"/>
        <dbReference type="ChEBI" id="CHEBI:57865"/>
        <dbReference type="ChEBI" id="CHEBI:58427"/>
        <dbReference type="EC" id="2.7.8.15"/>
    </reaction>
    <physiologicalReaction direction="left-to-right" evidence="18">
        <dbReference type="Rhea" id="RHEA:13290"/>
    </physiologicalReaction>
</comment>
<evidence type="ECO:0000256" key="7">
    <source>
        <dbReference type="ARBA" id="ARBA00022676"/>
    </source>
</evidence>
<dbReference type="STRING" id="1198029.A0A1U7LIB3"/>
<evidence type="ECO:0000256" key="6">
    <source>
        <dbReference type="ARBA" id="ARBA00017659"/>
    </source>
</evidence>
<evidence type="ECO:0000256" key="2">
    <source>
        <dbReference type="ARBA" id="ARBA00004477"/>
    </source>
</evidence>
<evidence type="ECO:0000256" key="11">
    <source>
        <dbReference type="ARBA" id="ARBA00022824"/>
    </source>
</evidence>
<comment type="subcellular location">
    <subcellularLocation>
        <location evidence="2">Endoplasmic reticulum membrane</location>
        <topology evidence="2">Multi-pass membrane protein</topology>
    </subcellularLocation>
</comment>
<sequence>MLLFTPFPFMKHLRDIKDAQEEQLYIDEGRRLSLFPHNQLKLGTYLSAILSLSTMVFLGIADDLFDIRWRHKIVFPAIAAIPLLVVYYVDFGVTHVIVPNILRPWFGTLINIGNLTIIR</sequence>
<keyword evidence="8 20" id="KW-0808">Transferase</keyword>
<evidence type="ECO:0000313" key="20">
    <source>
        <dbReference type="EMBL" id="OLL22384.1"/>
    </source>
</evidence>
<evidence type="ECO:0000256" key="18">
    <source>
        <dbReference type="ARBA" id="ARBA00045078"/>
    </source>
</evidence>